<dbReference type="PANTHER" id="PTHR11017">
    <property type="entry name" value="LEUCINE-RICH REPEAT-CONTAINING PROTEIN"/>
    <property type="match status" value="1"/>
</dbReference>
<dbReference type="GO" id="GO:0043531">
    <property type="term" value="F:ADP binding"/>
    <property type="evidence" value="ECO:0007669"/>
    <property type="project" value="InterPro"/>
</dbReference>
<dbReference type="InterPro" id="IPR058192">
    <property type="entry name" value="WHD_ROQ1-like"/>
</dbReference>
<dbReference type="InterPro" id="IPR001611">
    <property type="entry name" value="Leu-rich_rpt"/>
</dbReference>
<dbReference type="InterPro" id="IPR058546">
    <property type="entry name" value="RPS4B/Roq1-like_LRR"/>
</dbReference>
<reference evidence="10 11" key="1">
    <citation type="journal article" date="2016" name="G3 (Bethesda)">
        <title>First Draft Assembly and Annotation of the Genome of a California Endemic Oak Quercus lobata Nee (Fagaceae).</title>
        <authorList>
            <person name="Sork V.L."/>
            <person name="Fitz-Gibbon S.T."/>
            <person name="Puiu D."/>
            <person name="Crepeau M."/>
            <person name="Gugger P.F."/>
            <person name="Sherman R."/>
            <person name="Stevens K."/>
            <person name="Langley C.H."/>
            <person name="Pellegrini M."/>
            <person name="Salzberg S.L."/>
        </authorList>
    </citation>
    <scope>NUCLEOTIDE SEQUENCE [LARGE SCALE GENOMIC DNA]</scope>
    <source>
        <strain evidence="10 11">cv. SW786</strain>
    </source>
</reference>
<reference evidence="10" key="2">
    <citation type="submission" date="2021-01" db="UniProtKB">
        <authorList>
            <consortium name="EnsemblPlants"/>
        </authorList>
    </citation>
    <scope>IDENTIFICATION</scope>
</reference>
<dbReference type="SMART" id="SM00369">
    <property type="entry name" value="LRR_TYP"/>
    <property type="match status" value="3"/>
</dbReference>
<dbReference type="Pfam" id="PF23282">
    <property type="entry name" value="WHD_ROQ1"/>
    <property type="match status" value="1"/>
</dbReference>
<dbReference type="Pfam" id="PF20160">
    <property type="entry name" value="C-JID"/>
    <property type="match status" value="5"/>
</dbReference>
<dbReference type="SUPFAM" id="SSF52540">
    <property type="entry name" value="P-loop containing nucleoside triphosphate hydrolases"/>
    <property type="match status" value="1"/>
</dbReference>
<dbReference type="SUPFAM" id="SSF52200">
    <property type="entry name" value="Toll/Interleukin receptor TIR domain"/>
    <property type="match status" value="1"/>
</dbReference>
<dbReference type="InterPro" id="IPR044974">
    <property type="entry name" value="Disease_R_plants"/>
</dbReference>
<accession>A0A7N2LEU4</accession>
<dbReference type="PROSITE" id="PS51450">
    <property type="entry name" value="LRR"/>
    <property type="match status" value="1"/>
</dbReference>
<dbReference type="EnsemblPlants" id="QL04p027472:mrna">
    <property type="protein sequence ID" value="QL04p027472:mrna"/>
    <property type="gene ID" value="QL04p027472"/>
</dbReference>
<evidence type="ECO:0000259" key="9">
    <source>
        <dbReference type="PROSITE" id="PS50104"/>
    </source>
</evidence>
<comment type="catalytic activity">
    <reaction evidence="7">
        <text>NAD(+) + H2O = ADP-D-ribose + nicotinamide + H(+)</text>
        <dbReference type="Rhea" id="RHEA:16301"/>
        <dbReference type="ChEBI" id="CHEBI:15377"/>
        <dbReference type="ChEBI" id="CHEBI:15378"/>
        <dbReference type="ChEBI" id="CHEBI:17154"/>
        <dbReference type="ChEBI" id="CHEBI:57540"/>
        <dbReference type="ChEBI" id="CHEBI:57967"/>
        <dbReference type="EC" id="3.2.2.6"/>
    </reaction>
    <physiologicalReaction direction="left-to-right" evidence="7">
        <dbReference type="Rhea" id="RHEA:16302"/>
    </physiologicalReaction>
</comment>
<organism evidence="10 11">
    <name type="scientific">Quercus lobata</name>
    <name type="common">Valley oak</name>
    <dbReference type="NCBI Taxonomy" id="97700"/>
    <lineage>
        <taxon>Eukaryota</taxon>
        <taxon>Viridiplantae</taxon>
        <taxon>Streptophyta</taxon>
        <taxon>Embryophyta</taxon>
        <taxon>Tracheophyta</taxon>
        <taxon>Spermatophyta</taxon>
        <taxon>Magnoliopsida</taxon>
        <taxon>eudicotyledons</taxon>
        <taxon>Gunneridae</taxon>
        <taxon>Pentapetalae</taxon>
        <taxon>rosids</taxon>
        <taxon>fabids</taxon>
        <taxon>Fagales</taxon>
        <taxon>Fagaceae</taxon>
        <taxon>Quercus</taxon>
    </lineage>
</organism>
<keyword evidence="2" id="KW-0433">Leucine-rich repeat</keyword>
<dbReference type="PANTHER" id="PTHR11017:SF559">
    <property type="entry name" value="DISEASE RESISTANCE PROTEIN CHL1"/>
    <property type="match status" value="1"/>
</dbReference>
<evidence type="ECO:0000256" key="5">
    <source>
        <dbReference type="ARBA" id="ARBA00022821"/>
    </source>
</evidence>
<evidence type="ECO:0000256" key="8">
    <source>
        <dbReference type="SAM" id="MobiDB-lite"/>
    </source>
</evidence>
<feature type="compositionally biased region" description="Low complexity" evidence="8">
    <location>
        <begin position="2387"/>
        <end position="2403"/>
    </location>
</feature>
<feature type="region of interest" description="Disordered" evidence="8">
    <location>
        <begin position="2384"/>
        <end position="2416"/>
    </location>
</feature>
<evidence type="ECO:0000256" key="4">
    <source>
        <dbReference type="ARBA" id="ARBA00022801"/>
    </source>
</evidence>
<protein>
    <recommendedName>
        <fullName evidence="1">ADP-ribosyl cyclase/cyclic ADP-ribose hydrolase</fullName>
        <ecNumber evidence="1">3.2.2.6</ecNumber>
    </recommendedName>
</protein>
<sequence>MASTSIQTVPTSFPSSSKPHPEYDVFLSFRGEDTRIIFTDHLYYALTDQGIITFKDDKELDKGMPISLELSDAIEKSRVAVIILSKMYASSSWCLEELAKIVECMEEGGLIILPIFYHVDPSHVRHQRGTFGEAFANHEVKNPDKVQKWRYALTTVADLAGHHLKDGTPEAEFIRNTIVPWIYSKLKYKSPKDIEGNLVGIASRVEEINSCLQLELTHDVLFIGISGISGMGKSTLAQVVFDKIHDQFDASSFLKILGEDSIEKPGLLTLQERLLSDICRKDIRLRNLSTGIQVISNNLRNKKVLIVVDDVSKESELENLVGKPDSNCLHPGSRVIVTTENKHMLAICGIGRVCMAKGLNNDEALRLFCLKAFHKPHCENNFLDLCNNFVYYAQGIPLVLEVWGSHLCKRTKKEWESAWNKLKAIPLGKTTKKLGIAVKGLEDSERELFLDIACFFIGEDENRVADILESVHHFQIDKSTLMDRSLITIVGGKLWTHNLLQEVGWEIIREESKKPEKRSRLGFPDVLDVLKSNTGTKHIKGIVLKEPPDEEEESNKLNAESFSKMTKLRLLKFCKVHLPCLSFLSNELLLLEWHDYPLQSLPKNFQPRKLVELIMHRSCIQKLPGEFRNLYKLKLIDLSDSQNLTQTPDFSGFPNIERLNFQGCTRLHELHPSVGGLKQLIQLNLKDCKCLENLPHELNLESLKILILSGCSKLNKFPEIGSNMTSLLVLYLDGTAIEELPSSIKHLTCLVLLNLQDCKNLLCFPSIICSLTSLKFLTLSGCKGQQPIEALPYTGPEPEPRNPVPEPINLLLPSSFSGLGSLVSLDLSDCNLSDGELPDDLSCLSSLKSLNLSKNNFTNLPDSISELSELKLILLDHCSQLKSLPYLPLSTQYVSARGCSSLENYSNQVVVWTSGDTGFTFINCLGLADDEEGKIAEISLLDIHFQPLWQRFMEEQIHQIEGFYSVVPQTELPDWFNHQSSKSSVDSVPIQLPPNLFENKSWKGIALCVIFEVKNPKDVSPGQDSEHFHEFICRLDVDGGLKDSRLVYNIPKEKFHGGSFGLWLFISHERFREYLDERSCISPLIKTNSQDIEIKMCGARVLCETDMAEFVEKLSQATLGSPDEICLREERFITYHMGNSHYVDEVESSQSKGQNESNPRLKTQFKSLLSKLYQVDLAQSHCYDYVFPQIARPPDWFSNQNFAPYIKMELPPDLHDNSRWLGFTVYASYTIGKQGDPFGYKQDSTNSTILLRFSSLSASDEVSFTPFTAFPLSRDVFEESSQRLLVFYIPRLLFGMNRCSHIGALFESDNPGVQIGMCGIRLVYEKNVGEFVQTLVQYMLGTPEVYHQSIYLNLIHQLGKLRECNHGEDFCCTFTPERRPHAMHMPKLLPSNAIQEKIQERYTPEFHPNAVGTSRNPDRSPIYLGIPFLNGQCGSKMSSSLESWFKSYLQDQYNNRGIFNHCFPQSEIPEWFSHQSTNRPSVRIELPPNSYDNPDWMGFAFCAVFSFHKHPTAVCNNLNSEFTHIFSCHSKTNLGCMSPLFFYGIHEDDVLISLHQRAFIWVSFLPRGILLPEWRQCTWVEFSFLSGSPDVSPLKCAVDLLYKQNLQEFTRTMVQCVISYVDYLSVIRGSCKKAVYKRLPFYPSDEFNGGDGLYEDLDRPCLPISQGETSGTSSQYSYENSHSWEQFYKTGALGCPWIGFGLYPNSTRFRWVAEWRTFCQLITSTGWIKSDWFWLKPRKVVTIVISKENRGDLVEISPDLARSLNKSKLARFGGKLSRSGKILLDLDFNPCTLYNFCFPPSKIHEWFSHKNRGHSVTIDLPSNLYHDNNWMGLILYASFSLHGDPHSILNYLVSGIPHFLYCQCRTIMANVGDETISCSTTIDEIMWLLNLGEFTWISYVPVELFKNLLQYCNHIEASFVSDWPGVIVQKCALHLLYQHDQVQFEQELRHCNDLILEQQEIVRRYTEDYEKKRNEQGGVDKKKNFSTSNYEVQLVPIFIDHSKTNETKTKLGKSDLLDFDQCRVYNSCFPLCEIPEWFSHRRDEPTVTIPLPPNVFNDNTWMGLVLCASVAVEANPTAILDIQNSETSYNLICHLETNIECVEPLHVHHITVEDLKLLQQGGFIWLSYIPRGTFQDSVNQCSRIEATVAIDFPGLVQKCGFHLLYNYDEEKFKETIRQCMVLFSNEHELVPRLIYQLETNETKTQLGKSDLPDFDQCCVYNSCFPLCEIPEWFSHWSDEPLVTIPLPPNVYNDSTWMGLVLCASVAVEANPTAILDIQNSETSYNLICHLETNIECVEPLHVYHITEKDLKLLQQGGFIWLSYIPRCSFKDLVNQCSRIEASVATDCPGLVQKCGFHLLYKHDEVEFQETIRQCMALFSNEHEVSPKKSSSSSEDPQSEPVDPTIHKDKGKRVLEY</sequence>
<evidence type="ECO:0000256" key="7">
    <source>
        <dbReference type="ARBA" id="ARBA00047304"/>
    </source>
</evidence>
<dbReference type="GO" id="GO:0006952">
    <property type="term" value="P:defense response"/>
    <property type="evidence" value="ECO:0007669"/>
    <property type="project" value="InterPro"/>
</dbReference>
<dbReference type="Pfam" id="PF00931">
    <property type="entry name" value="NB-ARC"/>
    <property type="match status" value="1"/>
</dbReference>
<dbReference type="GO" id="GO:0007165">
    <property type="term" value="P:signal transduction"/>
    <property type="evidence" value="ECO:0007669"/>
    <property type="project" value="InterPro"/>
</dbReference>
<evidence type="ECO:0000313" key="10">
    <source>
        <dbReference type="EnsemblPlants" id="QL04p027472:mrna"/>
    </source>
</evidence>
<dbReference type="Pfam" id="PF23286">
    <property type="entry name" value="LRR_13"/>
    <property type="match status" value="1"/>
</dbReference>
<dbReference type="InterPro" id="IPR042197">
    <property type="entry name" value="Apaf_helical"/>
</dbReference>
<evidence type="ECO:0000313" key="11">
    <source>
        <dbReference type="Proteomes" id="UP000594261"/>
    </source>
</evidence>
<dbReference type="InParanoid" id="A0A7N2LEU4"/>
<dbReference type="PROSITE" id="PS50104">
    <property type="entry name" value="TIR"/>
    <property type="match status" value="1"/>
</dbReference>
<keyword evidence="5" id="KW-0611">Plant defense</keyword>
<dbReference type="InterPro" id="IPR045344">
    <property type="entry name" value="C-JID"/>
</dbReference>
<evidence type="ECO:0000256" key="3">
    <source>
        <dbReference type="ARBA" id="ARBA00022737"/>
    </source>
</evidence>
<dbReference type="Pfam" id="PF01582">
    <property type="entry name" value="TIR"/>
    <property type="match status" value="1"/>
</dbReference>
<evidence type="ECO:0000256" key="1">
    <source>
        <dbReference type="ARBA" id="ARBA00011982"/>
    </source>
</evidence>
<keyword evidence="4" id="KW-0378">Hydrolase</keyword>
<dbReference type="Gene3D" id="3.80.10.10">
    <property type="entry name" value="Ribonuclease Inhibitor"/>
    <property type="match status" value="2"/>
</dbReference>
<dbReference type="InterPro" id="IPR002182">
    <property type="entry name" value="NB-ARC"/>
</dbReference>
<evidence type="ECO:0000256" key="2">
    <source>
        <dbReference type="ARBA" id="ARBA00022614"/>
    </source>
</evidence>
<dbReference type="InterPro" id="IPR032675">
    <property type="entry name" value="LRR_dom_sf"/>
</dbReference>
<evidence type="ECO:0000256" key="6">
    <source>
        <dbReference type="ARBA" id="ARBA00023027"/>
    </source>
</evidence>
<dbReference type="EC" id="3.2.2.6" evidence="1"/>
<dbReference type="Gene3D" id="3.40.50.10140">
    <property type="entry name" value="Toll/interleukin-1 receptor homology (TIR) domain"/>
    <property type="match status" value="1"/>
</dbReference>
<dbReference type="Gramene" id="QL04p027472:mrna">
    <property type="protein sequence ID" value="QL04p027472:mrna"/>
    <property type="gene ID" value="QL04p027472"/>
</dbReference>
<keyword evidence="6" id="KW-0520">NAD</keyword>
<dbReference type="PRINTS" id="PR00364">
    <property type="entry name" value="DISEASERSIST"/>
</dbReference>
<dbReference type="Gene3D" id="1.10.8.430">
    <property type="entry name" value="Helical domain of apoptotic protease-activating factors"/>
    <property type="match status" value="1"/>
</dbReference>
<dbReference type="InterPro" id="IPR000157">
    <property type="entry name" value="TIR_dom"/>
</dbReference>
<dbReference type="EMBL" id="LRBV02000004">
    <property type="status" value="NOT_ANNOTATED_CDS"/>
    <property type="molecule type" value="Genomic_DNA"/>
</dbReference>
<keyword evidence="3" id="KW-0677">Repeat</keyword>
<proteinExistence type="predicted"/>
<dbReference type="Proteomes" id="UP000594261">
    <property type="component" value="Chromosome 4"/>
</dbReference>
<feature type="domain" description="TIR" evidence="9">
    <location>
        <begin position="21"/>
        <end position="190"/>
    </location>
</feature>
<dbReference type="GO" id="GO:0061809">
    <property type="term" value="F:NAD+ nucleosidase activity, cyclic ADP-ribose generating"/>
    <property type="evidence" value="ECO:0007669"/>
    <property type="project" value="UniProtKB-EC"/>
</dbReference>
<dbReference type="SUPFAM" id="SSF52058">
    <property type="entry name" value="L domain-like"/>
    <property type="match status" value="1"/>
</dbReference>
<dbReference type="FunFam" id="3.40.50.10140:FF:000007">
    <property type="entry name" value="Disease resistance protein (TIR-NBS-LRR class)"/>
    <property type="match status" value="1"/>
</dbReference>
<dbReference type="SMART" id="SM00255">
    <property type="entry name" value="TIR"/>
    <property type="match status" value="1"/>
</dbReference>
<dbReference type="InterPro" id="IPR035897">
    <property type="entry name" value="Toll_tir_struct_dom_sf"/>
</dbReference>
<dbReference type="Gene3D" id="3.40.50.300">
    <property type="entry name" value="P-loop containing nucleotide triphosphate hydrolases"/>
    <property type="match status" value="1"/>
</dbReference>
<keyword evidence="11" id="KW-1185">Reference proteome</keyword>
<name>A0A7N2LEU4_QUELO</name>
<feature type="compositionally biased region" description="Basic and acidic residues" evidence="8">
    <location>
        <begin position="2404"/>
        <end position="2416"/>
    </location>
</feature>
<dbReference type="InterPro" id="IPR003591">
    <property type="entry name" value="Leu-rich_rpt_typical-subtyp"/>
</dbReference>
<dbReference type="InterPro" id="IPR027417">
    <property type="entry name" value="P-loop_NTPase"/>
</dbReference>